<comment type="similarity">
    <text evidence="5">Belongs to the bacterial secretin family.</text>
</comment>
<evidence type="ECO:0000313" key="11">
    <source>
        <dbReference type="Proteomes" id="UP000676565"/>
    </source>
</evidence>
<evidence type="ECO:0000259" key="9">
    <source>
        <dbReference type="Pfam" id="PF03958"/>
    </source>
</evidence>
<accession>A0ABS5BK08</accession>
<evidence type="ECO:0000256" key="7">
    <source>
        <dbReference type="SAM" id="SignalP"/>
    </source>
</evidence>
<evidence type="ECO:0000256" key="4">
    <source>
        <dbReference type="PROSITE-ProRule" id="PRU00339"/>
    </source>
</evidence>
<keyword evidence="3" id="KW-0472">Membrane</keyword>
<evidence type="ECO:0008006" key="12">
    <source>
        <dbReference type="Google" id="ProtNLM"/>
    </source>
</evidence>
<feature type="domain" description="NolW-like" evidence="9">
    <location>
        <begin position="579"/>
        <end position="642"/>
    </location>
</feature>
<keyword evidence="6" id="KW-0813">Transport</keyword>
<dbReference type="InterPro" id="IPR011990">
    <property type="entry name" value="TPR-like_helical_dom_sf"/>
</dbReference>
<reference evidence="10 11" key="1">
    <citation type="submission" date="2021-04" db="EMBL/GenBank/DDBJ databases">
        <authorList>
            <person name="Ivanova A."/>
        </authorList>
    </citation>
    <scope>NUCLEOTIDE SEQUENCE [LARGE SCALE GENOMIC DNA]</scope>
    <source>
        <strain evidence="10 11">G18</strain>
    </source>
</reference>
<dbReference type="PANTHER" id="PTHR30332:SF24">
    <property type="entry name" value="SECRETIN GSPD-RELATED"/>
    <property type="match status" value="1"/>
</dbReference>
<organism evidence="10 11">
    <name type="scientific">Gemmata palustris</name>
    <dbReference type="NCBI Taxonomy" id="2822762"/>
    <lineage>
        <taxon>Bacteria</taxon>
        <taxon>Pseudomonadati</taxon>
        <taxon>Planctomycetota</taxon>
        <taxon>Planctomycetia</taxon>
        <taxon>Gemmatales</taxon>
        <taxon>Gemmataceae</taxon>
        <taxon>Gemmata</taxon>
    </lineage>
</organism>
<dbReference type="Pfam" id="PF00263">
    <property type="entry name" value="Secretin"/>
    <property type="match status" value="1"/>
</dbReference>
<dbReference type="Gene3D" id="3.30.1370.120">
    <property type="match status" value="1"/>
</dbReference>
<keyword evidence="4" id="KW-0802">TPR repeat</keyword>
<dbReference type="Gene3D" id="1.25.40.10">
    <property type="entry name" value="Tetratricopeptide repeat domain"/>
    <property type="match status" value="1"/>
</dbReference>
<gene>
    <name evidence="10" type="ORF">J8F10_01785</name>
</gene>
<dbReference type="RefSeq" id="WP_210652110.1">
    <property type="nucleotide sequence ID" value="NZ_JAGKQQ010000001.1"/>
</dbReference>
<evidence type="ECO:0000259" key="8">
    <source>
        <dbReference type="Pfam" id="PF00263"/>
    </source>
</evidence>
<evidence type="ECO:0000256" key="5">
    <source>
        <dbReference type="RuleBase" id="RU004003"/>
    </source>
</evidence>
<dbReference type="PROSITE" id="PS50005">
    <property type="entry name" value="TPR"/>
    <property type="match status" value="1"/>
</dbReference>
<dbReference type="InterPro" id="IPR004846">
    <property type="entry name" value="T2SS/T3SS_dom"/>
</dbReference>
<evidence type="ECO:0000313" key="10">
    <source>
        <dbReference type="EMBL" id="MBP3954029.1"/>
    </source>
</evidence>
<dbReference type="Pfam" id="PF03958">
    <property type="entry name" value="Secretin_N"/>
    <property type="match status" value="1"/>
</dbReference>
<evidence type="ECO:0000256" key="6">
    <source>
        <dbReference type="RuleBase" id="RU004004"/>
    </source>
</evidence>
<dbReference type="InterPro" id="IPR019734">
    <property type="entry name" value="TPR_rpt"/>
</dbReference>
<dbReference type="PANTHER" id="PTHR30332">
    <property type="entry name" value="PROBABLE GENERAL SECRETION PATHWAY PROTEIN D"/>
    <property type="match status" value="1"/>
</dbReference>
<comment type="caution">
    <text evidence="10">The sequence shown here is derived from an EMBL/GenBank/DDBJ whole genome shotgun (WGS) entry which is preliminary data.</text>
</comment>
<feature type="chain" id="PRO_5045284884" description="Tetratricopeptide repeat protein" evidence="7">
    <location>
        <begin position="23"/>
        <end position="855"/>
    </location>
</feature>
<keyword evidence="11" id="KW-1185">Reference proteome</keyword>
<dbReference type="InterPro" id="IPR038591">
    <property type="entry name" value="NolW-like_sf"/>
</dbReference>
<dbReference type="InterPro" id="IPR005644">
    <property type="entry name" value="NolW-like"/>
</dbReference>
<evidence type="ECO:0000256" key="1">
    <source>
        <dbReference type="ARBA" id="ARBA00004370"/>
    </source>
</evidence>
<comment type="subcellular location">
    <subcellularLocation>
        <location evidence="6">Cell outer membrane</location>
    </subcellularLocation>
    <subcellularLocation>
        <location evidence="1">Membrane</location>
    </subcellularLocation>
</comment>
<dbReference type="InterPro" id="IPR050810">
    <property type="entry name" value="Bact_Secretion_Sys_Channel"/>
</dbReference>
<dbReference type="EMBL" id="JAGKQQ010000001">
    <property type="protein sequence ID" value="MBP3954029.1"/>
    <property type="molecule type" value="Genomic_DNA"/>
</dbReference>
<sequence length="855" mass="90873">MRLRTLLAIVAVLFALPAFSRAKTQPASPPPEALPKVSDKQPSADALVAISDVRLDAALDDKTAPGSKDTLLDLAREGYQKALKQEPKNKNALLGIARFYARTDEKEKTVEAYKTYLTLNPSDADAACELAVTHARWKDWAGACSWCEFALKINPENHKAKKTHGFCLASAGKWDEAFAVLSQVMPEAQARHNLGGLLNRTGHTDASKTQLRLAVKADPTFTPARNLLSQIEGVAVAPAPRALPELVTKVYTVGDLVAPPAPLAGEAATTAYRKSIEELVQLVTGMVQPYTWKEHGGRGSVEYFDIGTALVVQNTPAVLEQVSDVIEVLHRLAPAAVSVAYEVRVLKVPAGFCERVGVKVARDTTLTPAQFQKLLEAAQGDRTASVTLFPKITAVNGQTATKKVGEEQSFVTGLEIIKVKGQIVYVPKNVAIFLGDALTLRGCVSADANYVHVQAGLARTHLVGPVELIPVATRITPVFEGGSQGQPVPFTQFIQVPDVRKEHVEKSAIVPTGETLVIGGWKEIEELQGKNPKSSREFEVVAFATVRVVKDVKSALGAALRAAPLPQPVAAPAVNNISAVYKLRNIAAADAVSAISTHLREKKQSATVVADPVSNAVLVSAQPATCRLIATALAALDKEQQQVIVHAMVVQVPRGFVAQSGLRADSAAGGNAWALSPREAQMLTGLFRAAKERGECDVLSRPQMCVCDNQTGYARVGQSVPVAVAPAGGSTGQRVEFVPTGIALRVTPRVAPDGKTVLLRTNLQITSVGNAVQVTTADGPGRTTPSFDTQTLEATVAVAFGDTLVVASPSRSNPDHSLTGAVSWLCGAQFETLVILTPERVAPAQEVRPAGWFTK</sequence>
<feature type="repeat" description="TPR" evidence="4">
    <location>
        <begin position="90"/>
        <end position="123"/>
    </location>
</feature>
<evidence type="ECO:0000256" key="3">
    <source>
        <dbReference type="ARBA" id="ARBA00023136"/>
    </source>
</evidence>
<dbReference type="Proteomes" id="UP000676565">
    <property type="component" value="Unassembled WGS sequence"/>
</dbReference>
<feature type="signal peptide" evidence="7">
    <location>
        <begin position="1"/>
        <end position="22"/>
    </location>
</feature>
<name>A0ABS5BK08_9BACT</name>
<feature type="domain" description="Type II/III secretion system secretin-like" evidence="8">
    <location>
        <begin position="690"/>
        <end position="807"/>
    </location>
</feature>
<keyword evidence="2 7" id="KW-0732">Signal</keyword>
<dbReference type="SUPFAM" id="SSF48452">
    <property type="entry name" value="TPR-like"/>
    <property type="match status" value="1"/>
</dbReference>
<protein>
    <recommendedName>
        <fullName evidence="12">Tetratricopeptide repeat protein</fullName>
    </recommendedName>
</protein>
<proteinExistence type="inferred from homology"/>
<evidence type="ECO:0000256" key="2">
    <source>
        <dbReference type="ARBA" id="ARBA00022729"/>
    </source>
</evidence>
<dbReference type="SMART" id="SM00028">
    <property type="entry name" value="TPR"/>
    <property type="match status" value="3"/>
</dbReference>